<gene>
    <name evidence="3" type="ORF">E0H73_33255</name>
</gene>
<feature type="domain" description="Activator of Hsp90 ATPase homologue 1/2-like C-terminal" evidence="2">
    <location>
        <begin position="17"/>
        <end position="146"/>
    </location>
</feature>
<evidence type="ECO:0000259" key="2">
    <source>
        <dbReference type="Pfam" id="PF08327"/>
    </source>
</evidence>
<dbReference type="OrthoDB" id="3365660at2"/>
<dbReference type="InterPro" id="IPR013538">
    <property type="entry name" value="ASHA1/2-like_C"/>
</dbReference>
<evidence type="ECO:0000313" key="3">
    <source>
        <dbReference type="EMBL" id="TCC56543.1"/>
    </source>
</evidence>
<evidence type="ECO:0000256" key="1">
    <source>
        <dbReference type="ARBA" id="ARBA00006817"/>
    </source>
</evidence>
<dbReference type="Gene3D" id="3.30.530.20">
    <property type="match status" value="1"/>
</dbReference>
<reference evidence="3 4" key="1">
    <citation type="submission" date="2019-02" db="EMBL/GenBank/DDBJ databases">
        <title>Kribbella capetownensis sp. nov. and Kribbella speibonae sp. nov., isolated from soil.</title>
        <authorList>
            <person name="Curtis S.M."/>
            <person name="Norton I."/>
            <person name="Everest G.J."/>
            <person name="Meyers P.R."/>
        </authorList>
    </citation>
    <scope>NUCLEOTIDE SEQUENCE [LARGE SCALE GENOMIC DNA]</scope>
    <source>
        <strain evidence="3 4">NRRL B-24813</strain>
    </source>
</reference>
<dbReference type="CDD" id="cd07814">
    <property type="entry name" value="SRPBCC_CalC_Aha1-like"/>
    <property type="match status" value="1"/>
</dbReference>
<name>A0A4R0K8M8_9ACTN</name>
<comment type="similarity">
    <text evidence="1">Belongs to the AHA1 family.</text>
</comment>
<keyword evidence="4" id="KW-1185">Reference proteome</keyword>
<dbReference type="Proteomes" id="UP000291144">
    <property type="component" value="Unassembled WGS sequence"/>
</dbReference>
<dbReference type="InterPro" id="IPR023393">
    <property type="entry name" value="START-like_dom_sf"/>
</dbReference>
<dbReference type="SUPFAM" id="SSF55961">
    <property type="entry name" value="Bet v1-like"/>
    <property type="match status" value="1"/>
</dbReference>
<dbReference type="EMBL" id="SJKB01000012">
    <property type="protein sequence ID" value="TCC56543.1"/>
    <property type="molecule type" value="Genomic_DNA"/>
</dbReference>
<dbReference type="AlphaFoldDB" id="A0A4R0K8M8"/>
<evidence type="ECO:0000313" key="4">
    <source>
        <dbReference type="Proteomes" id="UP000291144"/>
    </source>
</evidence>
<dbReference type="Pfam" id="PF08327">
    <property type="entry name" value="AHSA1"/>
    <property type="match status" value="1"/>
</dbReference>
<dbReference type="RefSeq" id="WP_131363069.1">
    <property type="nucleotide sequence ID" value="NZ_SJKB01000012.1"/>
</dbReference>
<accession>A0A4R0K8M8</accession>
<organism evidence="3 4">
    <name type="scientific">Kribbella pittospori</name>
    <dbReference type="NCBI Taxonomy" id="722689"/>
    <lineage>
        <taxon>Bacteria</taxon>
        <taxon>Bacillati</taxon>
        <taxon>Actinomycetota</taxon>
        <taxon>Actinomycetes</taxon>
        <taxon>Propionibacteriales</taxon>
        <taxon>Kribbellaceae</taxon>
        <taxon>Kribbella</taxon>
    </lineage>
</organism>
<proteinExistence type="inferred from homology"/>
<comment type="caution">
    <text evidence="3">The sequence shown here is derived from an EMBL/GenBank/DDBJ whole genome shotgun (WGS) entry which is preliminary data.</text>
</comment>
<protein>
    <submittedName>
        <fullName evidence="3">SRPBCC domain-containing protein</fullName>
    </submittedName>
</protein>
<sequence length="150" mass="16796">MEGVPDRLALELTCSLDAPRDQIFRALTDPSALSKWWGPSGFTTPEIELDLHVGGGYRFGMQPPDGELFHLAGEFLEIDPPSVLAYTFRWEEPDPDDQETLVRLSLHAIEGATHLALSQGDFATRARLTLHENGWTDSFVKLRQFIEADT</sequence>